<evidence type="ECO:0000313" key="2">
    <source>
        <dbReference type="EMBL" id="CBN75067.1"/>
    </source>
</evidence>
<accession>D8LRG6</accession>
<dbReference type="Proteomes" id="UP000002630">
    <property type="component" value="Unassembled WGS sequence"/>
</dbReference>
<feature type="compositionally biased region" description="Basic and acidic residues" evidence="1">
    <location>
        <begin position="126"/>
        <end position="135"/>
    </location>
</feature>
<feature type="region of interest" description="Disordered" evidence="1">
    <location>
        <begin position="24"/>
        <end position="113"/>
    </location>
</feature>
<name>D8LRG6_ECTSI</name>
<sequence>MPYGVIVTQSILCSSALEANHESNSINHADIPRRKGNKPGHSGSSSSSSSSSHGNDRAASGRTFAGVLRALLKTSSSPADASAGSGDEGEEGEAPPVGRSGVAGGWQPRTALDLSGHSFSKALKAEINRSKEKKMALKTSRTRSMNNLGSSSSSSSSNPIVKDSWWEKQESDESWFSRVSSTSTIPASPPELHQQRQQQQQRKAGPVCHARSFGDLDEMSLAVGLQ</sequence>
<dbReference type="EMBL" id="FN649760">
    <property type="protein sequence ID" value="CBN75067.1"/>
    <property type="molecule type" value="Genomic_DNA"/>
</dbReference>
<dbReference type="OrthoDB" id="10425103at2759"/>
<dbReference type="AlphaFoldDB" id="D8LRG6"/>
<feature type="compositionally biased region" description="Low complexity" evidence="1">
    <location>
        <begin position="40"/>
        <end position="53"/>
    </location>
</feature>
<reference evidence="2 3" key="1">
    <citation type="journal article" date="2010" name="Nature">
        <title>The Ectocarpus genome and the independent evolution of multicellularity in brown algae.</title>
        <authorList>
            <person name="Cock J.M."/>
            <person name="Sterck L."/>
            <person name="Rouze P."/>
            <person name="Scornet D."/>
            <person name="Allen A.E."/>
            <person name="Amoutzias G."/>
            <person name="Anthouard V."/>
            <person name="Artiguenave F."/>
            <person name="Aury J.M."/>
            <person name="Badger J.H."/>
            <person name="Beszteri B."/>
            <person name="Billiau K."/>
            <person name="Bonnet E."/>
            <person name="Bothwell J.H."/>
            <person name="Bowler C."/>
            <person name="Boyen C."/>
            <person name="Brownlee C."/>
            <person name="Carrano C.J."/>
            <person name="Charrier B."/>
            <person name="Cho G.Y."/>
            <person name="Coelho S.M."/>
            <person name="Collen J."/>
            <person name="Corre E."/>
            <person name="Da Silva C."/>
            <person name="Delage L."/>
            <person name="Delaroque N."/>
            <person name="Dittami S.M."/>
            <person name="Doulbeau S."/>
            <person name="Elias M."/>
            <person name="Farnham G."/>
            <person name="Gachon C.M."/>
            <person name="Gschloessl B."/>
            <person name="Heesch S."/>
            <person name="Jabbari K."/>
            <person name="Jubin C."/>
            <person name="Kawai H."/>
            <person name="Kimura K."/>
            <person name="Kloareg B."/>
            <person name="Kupper F.C."/>
            <person name="Lang D."/>
            <person name="Le Bail A."/>
            <person name="Leblanc C."/>
            <person name="Lerouge P."/>
            <person name="Lohr M."/>
            <person name="Lopez P.J."/>
            <person name="Martens C."/>
            <person name="Maumus F."/>
            <person name="Michel G."/>
            <person name="Miranda-Saavedra D."/>
            <person name="Morales J."/>
            <person name="Moreau H."/>
            <person name="Motomura T."/>
            <person name="Nagasato C."/>
            <person name="Napoli C.A."/>
            <person name="Nelson D.R."/>
            <person name="Nyvall-Collen P."/>
            <person name="Peters A.F."/>
            <person name="Pommier C."/>
            <person name="Potin P."/>
            <person name="Poulain J."/>
            <person name="Quesneville H."/>
            <person name="Read B."/>
            <person name="Rensing S.A."/>
            <person name="Ritter A."/>
            <person name="Rousvoal S."/>
            <person name="Samanta M."/>
            <person name="Samson G."/>
            <person name="Schroeder D.C."/>
            <person name="Segurens B."/>
            <person name="Strittmatter M."/>
            <person name="Tonon T."/>
            <person name="Tregear J.W."/>
            <person name="Valentin K."/>
            <person name="von Dassow P."/>
            <person name="Yamagishi T."/>
            <person name="Van de Peer Y."/>
            <person name="Wincker P."/>
        </authorList>
    </citation>
    <scope>NUCLEOTIDE SEQUENCE [LARGE SCALE GENOMIC DNA]</scope>
    <source>
        <strain evidence="3">Ec32 / CCAP1310/4</strain>
    </source>
</reference>
<protein>
    <submittedName>
        <fullName evidence="2">Uncharacterized protein</fullName>
    </submittedName>
</protein>
<proteinExistence type="predicted"/>
<feature type="region of interest" description="Disordered" evidence="1">
    <location>
        <begin position="126"/>
        <end position="207"/>
    </location>
</feature>
<evidence type="ECO:0000256" key="1">
    <source>
        <dbReference type="SAM" id="MobiDB-lite"/>
    </source>
</evidence>
<keyword evidence="3" id="KW-1185">Reference proteome</keyword>
<gene>
    <name evidence="2" type="ORF">Esi_0066_0071</name>
</gene>
<feature type="compositionally biased region" description="Polar residues" evidence="1">
    <location>
        <begin position="177"/>
        <end position="186"/>
    </location>
</feature>
<organism evidence="2 3">
    <name type="scientific">Ectocarpus siliculosus</name>
    <name type="common">Brown alga</name>
    <name type="synonym">Conferva siliculosa</name>
    <dbReference type="NCBI Taxonomy" id="2880"/>
    <lineage>
        <taxon>Eukaryota</taxon>
        <taxon>Sar</taxon>
        <taxon>Stramenopiles</taxon>
        <taxon>Ochrophyta</taxon>
        <taxon>PX clade</taxon>
        <taxon>Phaeophyceae</taxon>
        <taxon>Ectocarpales</taxon>
        <taxon>Ectocarpaceae</taxon>
        <taxon>Ectocarpus</taxon>
    </lineage>
</organism>
<feature type="compositionally biased region" description="Low complexity" evidence="1">
    <location>
        <begin position="75"/>
        <end position="85"/>
    </location>
</feature>
<dbReference type="InParanoid" id="D8LRG6"/>
<evidence type="ECO:0000313" key="3">
    <source>
        <dbReference type="Proteomes" id="UP000002630"/>
    </source>
</evidence>